<keyword evidence="3" id="KW-0804">Transcription</keyword>
<dbReference type="InterPro" id="IPR050679">
    <property type="entry name" value="Bact_HTH_transcr_reg"/>
</dbReference>
<dbReference type="SMART" id="SM00866">
    <property type="entry name" value="UTRA"/>
    <property type="match status" value="1"/>
</dbReference>
<dbReference type="NCBIfam" id="TIGR02018">
    <property type="entry name" value="his_ut_repres"/>
    <property type="match status" value="1"/>
</dbReference>
<dbReference type="InterPro" id="IPR010248">
    <property type="entry name" value="His_ut_repres"/>
</dbReference>
<feature type="domain" description="HTH gntR-type" evidence="5">
    <location>
        <begin position="11"/>
        <end position="79"/>
    </location>
</feature>
<reference evidence="6" key="1">
    <citation type="submission" date="2023-05" db="EMBL/GenBank/DDBJ databases">
        <title>Whole genome sequence of Commensalibacter sp.</title>
        <authorList>
            <person name="Charoenyingcharoen P."/>
            <person name="Yukphan P."/>
        </authorList>
    </citation>
    <scope>NUCLEOTIDE SEQUENCE</scope>
    <source>
        <strain evidence="6">TBRC 10068</strain>
    </source>
</reference>
<evidence type="ECO:0000313" key="6">
    <source>
        <dbReference type="EMBL" id="MDI2113817.1"/>
    </source>
</evidence>
<dbReference type="InterPro" id="IPR000524">
    <property type="entry name" value="Tscrpt_reg_HTH_GntR"/>
</dbReference>
<evidence type="ECO:0000256" key="2">
    <source>
        <dbReference type="ARBA" id="ARBA00023125"/>
    </source>
</evidence>
<gene>
    <name evidence="6" type="primary">hutC</name>
    <name evidence="6" type="ORF">QJV33_11110</name>
</gene>
<dbReference type="PRINTS" id="PR00035">
    <property type="entry name" value="HTHGNTR"/>
</dbReference>
<name>A0ABT6QA83_9PROT</name>
<keyword evidence="2" id="KW-0238">DNA-binding</keyword>
<dbReference type="PANTHER" id="PTHR44846:SF16">
    <property type="entry name" value="TRANSCRIPTIONAL REGULATOR PHNF-RELATED"/>
    <property type="match status" value="1"/>
</dbReference>
<evidence type="ECO:0000256" key="4">
    <source>
        <dbReference type="NCBIfam" id="TIGR02018"/>
    </source>
</evidence>
<keyword evidence="1" id="KW-0805">Transcription regulation</keyword>
<dbReference type="CDD" id="cd07377">
    <property type="entry name" value="WHTH_GntR"/>
    <property type="match status" value="1"/>
</dbReference>
<dbReference type="InterPro" id="IPR036388">
    <property type="entry name" value="WH-like_DNA-bd_sf"/>
</dbReference>
<dbReference type="InterPro" id="IPR036390">
    <property type="entry name" value="WH_DNA-bd_sf"/>
</dbReference>
<dbReference type="PANTHER" id="PTHR44846">
    <property type="entry name" value="MANNOSYL-D-GLYCERATE TRANSPORT/METABOLISM SYSTEM REPRESSOR MNGR-RELATED"/>
    <property type="match status" value="1"/>
</dbReference>
<dbReference type="Gene3D" id="1.10.10.10">
    <property type="entry name" value="Winged helix-like DNA-binding domain superfamily/Winged helix DNA-binding domain"/>
    <property type="match status" value="1"/>
</dbReference>
<dbReference type="InterPro" id="IPR028978">
    <property type="entry name" value="Chorismate_lyase_/UTRA_dom_sf"/>
</dbReference>
<keyword evidence="7" id="KW-1185">Reference proteome</keyword>
<evidence type="ECO:0000313" key="7">
    <source>
        <dbReference type="Proteomes" id="UP001431775"/>
    </source>
</evidence>
<dbReference type="SUPFAM" id="SSF64288">
    <property type="entry name" value="Chorismate lyase-like"/>
    <property type="match status" value="1"/>
</dbReference>
<dbReference type="PROSITE" id="PS50949">
    <property type="entry name" value="HTH_GNTR"/>
    <property type="match status" value="1"/>
</dbReference>
<dbReference type="SUPFAM" id="SSF46785">
    <property type="entry name" value="Winged helix' DNA-binding domain"/>
    <property type="match status" value="1"/>
</dbReference>
<accession>A0ABT6QA83</accession>
<dbReference type="Pfam" id="PF07702">
    <property type="entry name" value="UTRA"/>
    <property type="match status" value="1"/>
</dbReference>
<dbReference type="Proteomes" id="UP001431775">
    <property type="component" value="Unassembled WGS sequence"/>
</dbReference>
<proteinExistence type="predicted"/>
<dbReference type="Gene3D" id="3.40.1410.10">
    <property type="entry name" value="Chorismate lyase-like"/>
    <property type="match status" value="1"/>
</dbReference>
<organism evidence="6 7">
    <name type="scientific">Commensalibacter nepenthis</name>
    <dbReference type="NCBI Taxonomy" id="3043872"/>
    <lineage>
        <taxon>Bacteria</taxon>
        <taxon>Pseudomonadati</taxon>
        <taxon>Pseudomonadota</taxon>
        <taxon>Alphaproteobacteria</taxon>
        <taxon>Acetobacterales</taxon>
        <taxon>Acetobacteraceae</taxon>
    </lineage>
</organism>
<sequence>MPSSEFHTDPAPLYLKTKQMIINKIQSGEWYYNFKIPSEAELVKHLSISRMTINRAMRELMSEGYLIRIQGVGSFVAKQKGQSALFKVENIADEIQQRGRSHSSQVIIMETIDLNDAESSIKRLDFQQGTPIYHSLIVHYEDKIPVQIEERYVNAEIVPEYILQDFTKQTPNKYLNHVAPATEGEHIVEAVLADKQECSLLNINPKDPCLLIYRRTWSNAIIISNTKLIYPGSRYQLKGKFGL</sequence>
<dbReference type="SMART" id="SM00345">
    <property type="entry name" value="HTH_GNTR"/>
    <property type="match status" value="1"/>
</dbReference>
<comment type="caution">
    <text evidence="6">The sequence shown here is derived from an EMBL/GenBank/DDBJ whole genome shotgun (WGS) entry which is preliminary data.</text>
</comment>
<dbReference type="RefSeq" id="WP_281463464.1">
    <property type="nucleotide sequence ID" value="NZ_JASBAN010000002.1"/>
</dbReference>
<protein>
    <recommendedName>
        <fullName evidence="4">Histidine utilization repressor</fullName>
    </recommendedName>
</protein>
<evidence type="ECO:0000256" key="3">
    <source>
        <dbReference type="ARBA" id="ARBA00023163"/>
    </source>
</evidence>
<dbReference type="EMBL" id="JASBAN010000002">
    <property type="protein sequence ID" value="MDI2113817.1"/>
    <property type="molecule type" value="Genomic_DNA"/>
</dbReference>
<evidence type="ECO:0000259" key="5">
    <source>
        <dbReference type="PROSITE" id="PS50949"/>
    </source>
</evidence>
<dbReference type="Pfam" id="PF00392">
    <property type="entry name" value="GntR"/>
    <property type="match status" value="1"/>
</dbReference>
<evidence type="ECO:0000256" key="1">
    <source>
        <dbReference type="ARBA" id="ARBA00023015"/>
    </source>
</evidence>
<dbReference type="InterPro" id="IPR011663">
    <property type="entry name" value="UTRA"/>
</dbReference>